<dbReference type="Proteomes" id="UP000735302">
    <property type="component" value="Unassembled WGS sequence"/>
</dbReference>
<accession>A0AAV4C635</accession>
<gene>
    <name evidence="1" type="ORF">PoB_005366000</name>
</gene>
<keyword evidence="2" id="KW-1185">Reference proteome</keyword>
<dbReference type="EMBL" id="BLXT01005884">
    <property type="protein sequence ID" value="GFO27155.1"/>
    <property type="molecule type" value="Genomic_DNA"/>
</dbReference>
<sequence length="89" mass="10401">MLTLPASRHSRGSQRIPLIVLLTANSMGFRAEFFQRWFRNSGYLPNGILAQSWVQTCFRVQIYLTCFHTYKLCKLLCVSQDVKPQFKEN</sequence>
<evidence type="ECO:0000313" key="1">
    <source>
        <dbReference type="EMBL" id="GFO27155.1"/>
    </source>
</evidence>
<dbReference type="AlphaFoldDB" id="A0AAV4C635"/>
<comment type="caution">
    <text evidence="1">The sequence shown here is derived from an EMBL/GenBank/DDBJ whole genome shotgun (WGS) entry which is preliminary data.</text>
</comment>
<organism evidence="1 2">
    <name type="scientific">Plakobranchus ocellatus</name>
    <dbReference type="NCBI Taxonomy" id="259542"/>
    <lineage>
        <taxon>Eukaryota</taxon>
        <taxon>Metazoa</taxon>
        <taxon>Spiralia</taxon>
        <taxon>Lophotrochozoa</taxon>
        <taxon>Mollusca</taxon>
        <taxon>Gastropoda</taxon>
        <taxon>Heterobranchia</taxon>
        <taxon>Euthyneura</taxon>
        <taxon>Panpulmonata</taxon>
        <taxon>Sacoglossa</taxon>
        <taxon>Placobranchoidea</taxon>
        <taxon>Plakobranchidae</taxon>
        <taxon>Plakobranchus</taxon>
    </lineage>
</organism>
<reference evidence="1 2" key="1">
    <citation type="journal article" date="2021" name="Elife">
        <title>Chloroplast acquisition without the gene transfer in kleptoplastic sea slugs, Plakobranchus ocellatus.</title>
        <authorList>
            <person name="Maeda T."/>
            <person name="Takahashi S."/>
            <person name="Yoshida T."/>
            <person name="Shimamura S."/>
            <person name="Takaki Y."/>
            <person name="Nagai Y."/>
            <person name="Toyoda A."/>
            <person name="Suzuki Y."/>
            <person name="Arimoto A."/>
            <person name="Ishii H."/>
            <person name="Satoh N."/>
            <person name="Nishiyama T."/>
            <person name="Hasebe M."/>
            <person name="Maruyama T."/>
            <person name="Minagawa J."/>
            <person name="Obokata J."/>
            <person name="Shigenobu S."/>
        </authorList>
    </citation>
    <scope>NUCLEOTIDE SEQUENCE [LARGE SCALE GENOMIC DNA]</scope>
</reference>
<evidence type="ECO:0000313" key="2">
    <source>
        <dbReference type="Proteomes" id="UP000735302"/>
    </source>
</evidence>
<name>A0AAV4C635_9GAST</name>
<protein>
    <submittedName>
        <fullName evidence="1">Uncharacterized protein</fullName>
    </submittedName>
</protein>
<proteinExistence type="predicted"/>